<organism evidence="16 17">
    <name type="scientific">Amphibalanus amphitrite</name>
    <name type="common">Striped barnacle</name>
    <name type="synonym">Balanus amphitrite</name>
    <dbReference type="NCBI Taxonomy" id="1232801"/>
    <lineage>
        <taxon>Eukaryota</taxon>
        <taxon>Metazoa</taxon>
        <taxon>Ecdysozoa</taxon>
        <taxon>Arthropoda</taxon>
        <taxon>Crustacea</taxon>
        <taxon>Multicrustacea</taxon>
        <taxon>Cirripedia</taxon>
        <taxon>Thoracica</taxon>
        <taxon>Thoracicalcarea</taxon>
        <taxon>Balanomorpha</taxon>
        <taxon>Balanoidea</taxon>
        <taxon>Balanidae</taxon>
        <taxon>Amphibalaninae</taxon>
        <taxon>Amphibalanus</taxon>
    </lineage>
</organism>
<dbReference type="PROSITE" id="PS00110">
    <property type="entry name" value="PYRUVATE_KINASE"/>
    <property type="match status" value="1"/>
</dbReference>
<evidence type="ECO:0000256" key="4">
    <source>
        <dbReference type="ARBA" id="ARBA00008663"/>
    </source>
</evidence>
<evidence type="ECO:0000313" key="16">
    <source>
        <dbReference type="EMBL" id="KAF0303993.1"/>
    </source>
</evidence>
<dbReference type="Pfam" id="PF00224">
    <property type="entry name" value="PK"/>
    <property type="match status" value="2"/>
</dbReference>
<dbReference type="UniPathway" id="UPA00109">
    <property type="reaction ID" value="UER00188"/>
</dbReference>
<accession>A0A6A4WDB5</accession>
<comment type="caution">
    <text evidence="16">The sequence shown here is derived from an EMBL/GenBank/DDBJ whole genome shotgun (WGS) entry which is preliminary data.</text>
</comment>
<dbReference type="GO" id="GO:0016301">
    <property type="term" value="F:kinase activity"/>
    <property type="evidence" value="ECO:0007669"/>
    <property type="project" value="UniProtKB-KW"/>
</dbReference>
<keyword evidence="10" id="KW-0067">ATP-binding</keyword>
<evidence type="ECO:0000256" key="8">
    <source>
        <dbReference type="ARBA" id="ARBA00022741"/>
    </source>
</evidence>
<protein>
    <recommendedName>
        <fullName evidence="5">pyruvate kinase</fullName>
        <ecNumber evidence="5">2.7.1.40</ecNumber>
    </recommendedName>
</protein>
<comment type="pathway">
    <text evidence="3">Carbohydrate degradation; glycolysis; pyruvate from D-glyceraldehyde 3-phosphate: step 5/5.</text>
</comment>
<dbReference type="Gene3D" id="3.20.20.60">
    <property type="entry name" value="Phosphoenolpyruvate-binding domains"/>
    <property type="match status" value="2"/>
</dbReference>
<dbReference type="InterPro" id="IPR001697">
    <property type="entry name" value="Pyr_Knase"/>
</dbReference>
<keyword evidence="12" id="KW-0324">Glycolysis</keyword>
<evidence type="ECO:0000313" key="17">
    <source>
        <dbReference type="Proteomes" id="UP000440578"/>
    </source>
</evidence>
<evidence type="ECO:0000256" key="2">
    <source>
        <dbReference type="ARBA" id="ARBA00001958"/>
    </source>
</evidence>
<keyword evidence="17" id="KW-1185">Reference proteome</keyword>
<evidence type="ECO:0000256" key="6">
    <source>
        <dbReference type="ARBA" id="ARBA00022679"/>
    </source>
</evidence>
<evidence type="ECO:0000256" key="9">
    <source>
        <dbReference type="ARBA" id="ARBA00022777"/>
    </source>
</evidence>
<keyword evidence="6" id="KW-0808">Transferase</keyword>
<dbReference type="InterPro" id="IPR018209">
    <property type="entry name" value="Pyrv_Knase_AS"/>
</dbReference>
<keyword evidence="7" id="KW-0479">Metal-binding</keyword>
<evidence type="ECO:0000256" key="3">
    <source>
        <dbReference type="ARBA" id="ARBA00004997"/>
    </source>
</evidence>
<dbReference type="GO" id="GO:0030955">
    <property type="term" value="F:potassium ion binding"/>
    <property type="evidence" value="ECO:0007669"/>
    <property type="project" value="InterPro"/>
</dbReference>
<dbReference type="OrthoDB" id="108365at2759"/>
<feature type="domain" description="Pyruvate kinase barrel" evidence="15">
    <location>
        <begin position="76"/>
        <end position="146"/>
    </location>
</feature>
<evidence type="ECO:0000256" key="11">
    <source>
        <dbReference type="ARBA" id="ARBA00022842"/>
    </source>
</evidence>
<comment type="cofactor">
    <cofactor evidence="2">
        <name>K(+)</name>
        <dbReference type="ChEBI" id="CHEBI:29103"/>
    </cofactor>
</comment>
<dbReference type="FunFam" id="3.20.20.60:FF:000025">
    <property type="entry name" value="Pyruvate kinase"/>
    <property type="match status" value="1"/>
</dbReference>
<evidence type="ECO:0000256" key="12">
    <source>
        <dbReference type="ARBA" id="ARBA00023152"/>
    </source>
</evidence>
<dbReference type="Proteomes" id="UP000440578">
    <property type="component" value="Unassembled WGS sequence"/>
</dbReference>
<proteinExistence type="inferred from homology"/>
<dbReference type="PANTHER" id="PTHR11817">
    <property type="entry name" value="PYRUVATE KINASE"/>
    <property type="match status" value="1"/>
</dbReference>
<dbReference type="EMBL" id="VIIS01000891">
    <property type="protein sequence ID" value="KAF0303993.1"/>
    <property type="molecule type" value="Genomic_DNA"/>
</dbReference>
<sequence length="418" mass="44575">MNHRRLSGRPPASGHVPPPSLKPRDKAPLQLASRAFDPGLCIHGPQRCKEQISLSAPAQTLGGAKDMTLFAASAACPACDSLEAMSALTSAGMTVARLNMSHCSRAEHSERVRRLRRACALCPDSPPLAVALDTRGPELRTGTLHNQVRRGLAGCVRPGDPIHLDDGLISLRVSAVARVQEERLCAGAALSLPAVTEQDREDLRLAAALPVDLVFASFVRDRDGVRQLRRALGEDGRHIKIISKIESLEGLLNIDSIIAESDGVMVARGDMGVELPPEKVFIAQKSIIAKCNMAGKPAICATQMMETMVTRPRPTRAELADVANAVLDGADCVMLSAETASGAFPLETVRLMDKTCRQAEAVLDFEETLADIRSQVCASDPELARAAEVVRHAREAGAAAILVPPGEEDTALQLARSV</sequence>
<dbReference type="GO" id="GO:0004743">
    <property type="term" value="F:pyruvate kinase activity"/>
    <property type="evidence" value="ECO:0007669"/>
    <property type="project" value="UniProtKB-EC"/>
</dbReference>
<feature type="region of interest" description="Disordered" evidence="14">
    <location>
        <begin position="1"/>
        <end position="25"/>
    </location>
</feature>
<name>A0A6A4WDB5_AMPAM</name>
<comment type="cofactor">
    <cofactor evidence="1">
        <name>Mg(2+)</name>
        <dbReference type="ChEBI" id="CHEBI:18420"/>
    </cofactor>
</comment>
<dbReference type="SUPFAM" id="SSF51621">
    <property type="entry name" value="Phosphoenolpyruvate/pyruvate domain"/>
    <property type="match status" value="1"/>
</dbReference>
<reference evidence="16 17" key="1">
    <citation type="submission" date="2019-07" db="EMBL/GenBank/DDBJ databases">
        <title>Draft genome assembly of a fouling barnacle, Amphibalanus amphitrite (Darwin, 1854): The first reference genome for Thecostraca.</title>
        <authorList>
            <person name="Kim W."/>
        </authorList>
    </citation>
    <scope>NUCLEOTIDE SEQUENCE [LARGE SCALE GENOMIC DNA]</scope>
    <source>
        <strain evidence="16">SNU_AA5</strain>
        <tissue evidence="16">Soma without cirri and trophi</tissue>
    </source>
</reference>
<keyword evidence="8" id="KW-0547">Nucleotide-binding</keyword>
<gene>
    <name evidence="16" type="primary">PyK_0</name>
    <name evidence="16" type="ORF">FJT64_000300</name>
</gene>
<keyword evidence="11" id="KW-0460">Magnesium</keyword>
<evidence type="ECO:0000256" key="14">
    <source>
        <dbReference type="SAM" id="MobiDB-lite"/>
    </source>
</evidence>
<feature type="domain" description="Pyruvate kinase barrel" evidence="15">
    <location>
        <begin position="154"/>
        <end position="349"/>
    </location>
</feature>
<dbReference type="AlphaFoldDB" id="A0A6A4WDB5"/>
<dbReference type="EC" id="2.7.1.40" evidence="5"/>
<dbReference type="GO" id="GO:0005524">
    <property type="term" value="F:ATP binding"/>
    <property type="evidence" value="ECO:0007669"/>
    <property type="project" value="UniProtKB-KW"/>
</dbReference>
<evidence type="ECO:0000256" key="1">
    <source>
        <dbReference type="ARBA" id="ARBA00001946"/>
    </source>
</evidence>
<evidence type="ECO:0000256" key="13">
    <source>
        <dbReference type="ARBA" id="ARBA00023317"/>
    </source>
</evidence>
<dbReference type="InterPro" id="IPR015793">
    <property type="entry name" value="Pyrv_Knase_brl"/>
</dbReference>
<dbReference type="InterPro" id="IPR040442">
    <property type="entry name" value="Pyrv_kinase-like_dom_sf"/>
</dbReference>
<keyword evidence="9 16" id="KW-0418">Kinase</keyword>
<dbReference type="InterPro" id="IPR015813">
    <property type="entry name" value="Pyrv/PenolPyrv_kinase-like_dom"/>
</dbReference>
<comment type="similarity">
    <text evidence="4">Belongs to the pyruvate kinase family.</text>
</comment>
<dbReference type="GO" id="GO:0000287">
    <property type="term" value="F:magnesium ion binding"/>
    <property type="evidence" value="ECO:0007669"/>
    <property type="project" value="InterPro"/>
</dbReference>
<keyword evidence="13 16" id="KW-0670">Pyruvate</keyword>
<evidence type="ECO:0000256" key="5">
    <source>
        <dbReference type="ARBA" id="ARBA00012142"/>
    </source>
</evidence>
<evidence type="ECO:0000259" key="15">
    <source>
        <dbReference type="Pfam" id="PF00224"/>
    </source>
</evidence>
<evidence type="ECO:0000256" key="7">
    <source>
        <dbReference type="ARBA" id="ARBA00022723"/>
    </source>
</evidence>
<evidence type="ECO:0000256" key="10">
    <source>
        <dbReference type="ARBA" id="ARBA00022840"/>
    </source>
</evidence>